<name>M2QZT3_CERS8</name>
<gene>
    <name evidence="2" type="ORF">CERSUDRAFT_127353</name>
</gene>
<dbReference type="HOGENOM" id="CLU_2352217_0_0_1"/>
<sequence>MREVGKRWQSRGANLSTCGSTLADYGYISAAPGRTKSLVRLGTIRDILRPPVSMRAGSPEDSSEAPIGSTHLRCTRRHADVDMYDCAASLRRATLRT</sequence>
<dbReference type="Proteomes" id="UP000016930">
    <property type="component" value="Unassembled WGS sequence"/>
</dbReference>
<dbReference type="AlphaFoldDB" id="M2QZT3"/>
<organism evidence="2 3">
    <name type="scientific">Ceriporiopsis subvermispora (strain B)</name>
    <name type="common">White-rot fungus</name>
    <name type="synonym">Gelatoporia subvermispora</name>
    <dbReference type="NCBI Taxonomy" id="914234"/>
    <lineage>
        <taxon>Eukaryota</taxon>
        <taxon>Fungi</taxon>
        <taxon>Dikarya</taxon>
        <taxon>Basidiomycota</taxon>
        <taxon>Agaricomycotina</taxon>
        <taxon>Agaricomycetes</taxon>
        <taxon>Polyporales</taxon>
        <taxon>Gelatoporiaceae</taxon>
        <taxon>Gelatoporia</taxon>
    </lineage>
</organism>
<feature type="region of interest" description="Disordered" evidence="1">
    <location>
        <begin position="51"/>
        <end position="70"/>
    </location>
</feature>
<keyword evidence="3" id="KW-1185">Reference proteome</keyword>
<proteinExistence type="predicted"/>
<evidence type="ECO:0000313" key="2">
    <source>
        <dbReference type="EMBL" id="EMD31477.1"/>
    </source>
</evidence>
<reference evidence="2 3" key="1">
    <citation type="journal article" date="2012" name="Proc. Natl. Acad. Sci. U.S.A.">
        <title>Comparative genomics of Ceriporiopsis subvermispora and Phanerochaete chrysosporium provide insight into selective ligninolysis.</title>
        <authorList>
            <person name="Fernandez-Fueyo E."/>
            <person name="Ruiz-Duenas F.J."/>
            <person name="Ferreira P."/>
            <person name="Floudas D."/>
            <person name="Hibbett D.S."/>
            <person name="Canessa P."/>
            <person name="Larrondo L.F."/>
            <person name="James T.Y."/>
            <person name="Seelenfreund D."/>
            <person name="Lobos S."/>
            <person name="Polanco R."/>
            <person name="Tello M."/>
            <person name="Honda Y."/>
            <person name="Watanabe T."/>
            <person name="Watanabe T."/>
            <person name="Ryu J.S."/>
            <person name="Kubicek C.P."/>
            <person name="Schmoll M."/>
            <person name="Gaskell J."/>
            <person name="Hammel K.E."/>
            <person name="St John F.J."/>
            <person name="Vanden Wymelenberg A."/>
            <person name="Sabat G."/>
            <person name="Splinter BonDurant S."/>
            <person name="Syed K."/>
            <person name="Yadav J.S."/>
            <person name="Doddapaneni H."/>
            <person name="Subramanian V."/>
            <person name="Lavin J.L."/>
            <person name="Oguiza J.A."/>
            <person name="Perez G."/>
            <person name="Pisabarro A.G."/>
            <person name="Ramirez L."/>
            <person name="Santoyo F."/>
            <person name="Master E."/>
            <person name="Coutinho P.M."/>
            <person name="Henrissat B."/>
            <person name="Lombard V."/>
            <person name="Magnuson J.K."/>
            <person name="Kuees U."/>
            <person name="Hori C."/>
            <person name="Igarashi K."/>
            <person name="Samejima M."/>
            <person name="Held B.W."/>
            <person name="Barry K.W."/>
            <person name="LaButti K.M."/>
            <person name="Lapidus A."/>
            <person name="Lindquist E.A."/>
            <person name="Lucas S.M."/>
            <person name="Riley R."/>
            <person name="Salamov A.A."/>
            <person name="Hoffmeister D."/>
            <person name="Schwenk D."/>
            <person name="Hadar Y."/>
            <person name="Yarden O."/>
            <person name="de Vries R.P."/>
            <person name="Wiebenga A."/>
            <person name="Stenlid J."/>
            <person name="Eastwood D."/>
            <person name="Grigoriev I.V."/>
            <person name="Berka R.M."/>
            <person name="Blanchette R.A."/>
            <person name="Kersten P."/>
            <person name="Martinez A.T."/>
            <person name="Vicuna R."/>
            <person name="Cullen D."/>
        </authorList>
    </citation>
    <scope>NUCLEOTIDE SEQUENCE [LARGE SCALE GENOMIC DNA]</scope>
    <source>
        <strain evidence="2 3">B</strain>
    </source>
</reference>
<accession>M2QZT3</accession>
<feature type="non-terminal residue" evidence="2">
    <location>
        <position position="97"/>
    </location>
</feature>
<evidence type="ECO:0000256" key="1">
    <source>
        <dbReference type="SAM" id="MobiDB-lite"/>
    </source>
</evidence>
<evidence type="ECO:0000313" key="3">
    <source>
        <dbReference type="Proteomes" id="UP000016930"/>
    </source>
</evidence>
<dbReference type="EMBL" id="KB445818">
    <property type="protein sequence ID" value="EMD31477.1"/>
    <property type="molecule type" value="Genomic_DNA"/>
</dbReference>
<protein>
    <submittedName>
        <fullName evidence="2">Uncharacterized protein</fullName>
    </submittedName>
</protein>